<dbReference type="PROSITE" id="PS50943">
    <property type="entry name" value="HTH_CROC1"/>
    <property type="match status" value="1"/>
</dbReference>
<evidence type="ECO:0000313" key="4">
    <source>
        <dbReference type="Proteomes" id="UP000001441"/>
    </source>
</evidence>
<name>D3RW94_ALLVD</name>
<keyword evidence="1" id="KW-0238">DNA-binding</keyword>
<dbReference type="AlphaFoldDB" id="D3RW94"/>
<gene>
    <name evidence="3" type="ordered locus">Alvin_3210</name>
</gene>
<dbReference type="HOGENOM" id="CLU_066192_29_4_6"/>
<organism evidence="3 4">
    <name type="scientific">Allochromatium vinosum (strain ATCC 17899 / DSM 180 / NBRC 103801 / NCIMB 10441 / D)</name>
    <name type="common">Chromatium vinosum</name>
    <dbReference type="NCBI Taxonomy" id="572477"/>
    <lineage>
        <taxon>Bacteria</taxon>
        <taxon>Pseudomonadati</taxon>
        <taxon>Pseudomonadota</taxon>
        <taxon>Gammaproteobacteria</taxon>
        <taxon>Chromatiales</taxon>
        <taxon>Chromatiaceae</taxon>
        <taxon>Allochromatium</taxon>
    </lineage>
</organism>
<dbReference type="InterPro" id="IPR001387">
    <property type="entry name" value="Cro/C1-type_HTH"/>
</dbReference>
<dbReference type="EMBL" id="CP001897">
    <property type="protein sequence ID" value="ADC64106.1"/>
    <property type="molecule type" value="Genomic_DNA"/>
</dbReference>
<dbReference type="GO" id="GO:0003677">
    <property type="term" value="F:DNA binding"/>
    <property type="evidence" value="ECO:0007669"/>
    <property type="project" value="UniProtKB-KW"/>
</dbReference>
<dbReference type="CDD" id="cd00093">
    <property type="entry name" value="HTH_XRE"/>
    <property type="match status" value="1"/>
</dbReference>
<proteinExistence type="predicted"/>
<dbReference type="PANTHER" id="PTHR46558:SF4">
    <property type="entry name" value="DNA-BIDING PHAGE PROTEIN"/>
    <property type="match status" value="1"/>
</dbReference>
<dbReference type="Pfam" id="PF01381">
    <property type="entry name" value="HTH_3"/>
    <property type="match status" value="1"/>
</dbReference>
<keyword evidence="4" id="KW-1185">Reference proteome</keyword>
<dbReference type="KEGG" id="alv:Alvin_3210"/>
<dbReference type="RefSeq" id="WP_012972370.1">
    <property type="nucleotide sequence ID" value="NC_013852.1"/>
</dbReference>
<evidence type="ECO:0000259" key="2">
    <source>
        <dbReference type="PROSITE" id="PS50943"/>
    </source>
</evidence>
<dbReference type="Proteomes" id="UP000001441">
    <property type="component" value="Plasmid pALVIN01"/>
</dbReference>
<sequence length="79" mass="8979">MNIEEFRKELGHRLKVRRTELGLNQTELAERIGLTQAYISQWELGTRAMRIEQAVVLTQALNTTLGALVGEDNLSQLEL</sequence>
<dbReference type="SUPFAM" id="SSF47413">
    <property type="entry name" value="lambda repressor-like DNA-binding domains"/>
    <property type="match status" value="1"/>
</dbReference>
<dbReference type="PANTHER" id="PTHR46558">
    <property type="entry name" value="TRACRIPTIONAL REGULATORY PROTEIN-RELATED-RELATED"/>
    <property type="match status" value="1"/>
</dbReference>
<reference evidence="3 4" key="1">
    <citation type="journal article" date="2011" name="Stand. Genomic Sci.">
        <title>Complete genome sequence of Allochromatium vinosum DSM 180(T).</title>
        <authorList>
            <person name="Weissgerber T."/>
            <person name="Zigann R."/>
            <person name="Bruce D."/>
            <person name="Chang Y.J."/>
            <person name="Detter J.C."/>
            <person name="Han C."/>
            <person name="Hauser L."/>
            <person name="Jeffries C.D."/>
            <person name="Land M."/>
            <person name="Munk A.C."/>
            <person name="Tapia R."/>
            <person name="Dahl C."/>
        </authorList>
    </citation>
    <scope>NUCLEOTIDE SEQUENCE [LARGE SCALE GENOMIC DNA]</scope>
    <source>
        <strain evidence="4">ATCC 17899 / DSM 180 / NBRC 103801 / NCIMB 10441 / D</strain>
        <plasmid evidence="4">Plasmid pALVIN01</plasmid>
    </source>
</reference>
<geneLocation type="plasmid" evidence="3 4">
    <name>pALVIN01</name>
</geneLocation>
<accession>D3RW94</accession>
<dbReference type="Gene3D" id="1.10.260.40">
    <property type="entry name" value="lambda repressor-like DNA-binding domains"/>
    <property type="match status" value="1"/>
</dbReference>
<dbReference type="SMART" id="SM00530">
    <property type="entry name" value="HTH_XRE"/>
    <property type="match status" value="1"/>
</dbReference>
<evidence type="ECO:0000313" key="3">
    <source>
        <dbReference type="EMBL" id="ADC64106.1"/>
    </source>
</evidence>
<dbReference type="InterPro" id="IPR010982">
    <property type="entry name" value="Lambda_DNA-bd_dom_sf"/>
</dbReference>
<evidence type="ECO:0000256" key="1">
    <source>
        <dbReference type="ARBA" id="ARBA00023125"/>
    </source>
</evidence>
<protein>
    <submittedName>
        <fullName evidence="3">Transcriptional regulator, XRE family</fullName>
    </submittedName>
</protein>
<dbReference type="OrthoDB" id="9805356at2"/>
<feature type="domain" description="HTH cro/C1-type" evidence="2">
    <location>
        <begin position="14"/>
        <end position="68"/>
    </location>
</feature>
<keyword evidence="3" id="KW-0614">Plasmid</keyword>